<keyword evidence="4" id="KW-1185">Reference proteome</keyword>
<evidence type="ECO:0000256" key="1">
    <source>
        <dbReference type="SAM" id="MobiDB-lite"/>
    </source>
</evidence>
<feature type="region of interest" description="Disordered" evidence="1">
    <location>
        <begin position="475"/>
        <end position="494"/>
    </location>
</feature>
<dbReference type="PANTHER" id="PTHR12482">
    <property type="entry name" value="LIPASE ROG1-RELATED-RELATED"/>
    <property type="match status" value="1"/>
</dbReference>
<reference evidence="3" key="2">
    <citation type="submission" date="2022-06" db="UniProtKB">
        <authorList>
            <consortium name="EnsemblMetazoa"/>
        </authorList>
    </citation>
    <scope>IDENTIFICATION</scope>
    <source>
        <strain evidence="3">DF5081</strain>
    </source>
</reference>
<organism evidence="3 4">
    <name type="scientific">Caenorhabditis japonica</name>
    <dbReference type="NCBI Taxonomy" id="281687"/>
    <lineage>
        <taxon>Eukaryota</taxon>
        <taxon>Metazoa</taxon>
        <taxon>Ecdysozoa</taxon>
        <taxon>Nematoda</taxon>
        <taxon>Chromadorea</taxon>
        <taxon>Rhabditida</taxon>
        <taxon>Rhabditina</taxon>
        <taxon>Rhabditomorpha</taxon>
        <taxon>Rhabditoidea</taxon>
        <taxon>Rhabditidae</taxon>
        <taxon>Peloderinae</taxon>
        <taxon>Caenorhabditis</taxon>
    </lineage>
</organism>
<sequence>MRIEAHQVFNVSVQLCEFFNVDLSDRGYYQVRLKPKKSAEIAAVDISHEADGEREFPSEVKKANNILLAHVYQGTAVSKTVEVTYQHESFKIEDWFHISVQFNPTLNLCESQKLEIEVELFYMDRYHPPQYESFEKVTKRVVEIPLDPTRLVAAARCLYFDTSYLSAVTMSVFSSLVMVATCRRRNTPETASSQKSTKLRRVYNSSAHALLFATRSIQQFIVKNTSLLGSPVSVEILDVQSEMKCALQRFDTASSSSGCLETDVSAWSTKITLIYQQMLVLFRKSKELTRQLLLIFDKQRRSVFREAFWVNERPIEEISLRSPISVFEIYKSITKVEYLKKLPRCTIFCEETDCPGEYCPIIFEEKYSRHPNLQLDLGENPLPNSLSMPAMKSTDKHKSFRERLRKETRKLIHPRRKSLDCSQSLSRKVKGATNRNRTKTLADMHPDSGGGLVDSIENSLAKIENKFSKIEDEALAPSSCHSAPTASPSHDSDFGRCSAAGESDTLIVENAPLMVSEQNVNSNEIASALRTSVSADDVLALPSSENPTSSAVITGENVDKLTEENPKEIMAAFELLREREAAKRILRDDAHYEGILYSEKSGKSQHGPVFSPLNSEFVVGEPLRRGSASKTHLVVFVHGLEGSQDDLLPFRSGLDQAVSSFYHTSQTELAKTIDEPWNFEYLMSSANRSQTWADIKTMAHNLLAEVREYVEESRADIQRISFMAHSLGGVIVRSAIGMVAELELEWLAEKCHTLMTINSPHLGLAYVQKHIHWGVQFVKWWKKSRSMEQLTFRDSVNFVNSFVYQVAVNGSCEKFKHVLLVGTPHDQLVPYMSSLLVPSKSSSEDQSKFGEIYREMMSAILNSVRSSEKTENFVRYFTFHQLGSSNAQKLTGRAAHVAALEDEVFIEKLFNISAVNYFV</sequence>
<accession>A0A8R1HJQ4</accession>
<dbReference type="AlphaFoldDB" id="A0A8R1HJQ4"/>
<dbReference type="InterPro" id="IPR044294">
    <property type="entry name" value="Lipase-like"/>
</dbReference>
<evidence type="ECO:0000313" key="4">
    <source>
        <dbReference type="Proteomes" id="UP000005237"/>
    </source>
</evidence>
<dbReference type="InterPro" id="IPR007751">
    <property type="entry name" value="DUF676_lipase-like"/>
</dbReference>
<feature type="domain" description="DUF676" evidence="2">
    <location>
        <begin position="629"/>
        <end position="833"/>
    </location>
</feature>
<protein>
    <submittedName>
        <fullName evidence="3">DUF676 domain-containing protein</fullName>
    </submittedName>
</protein>
<dbReference type="Pfam" id="PF05057">
    <property type="entry name" value="DUF676"/>
    <property type="match status" value="1"/>
</dbReference>
<evidence type="ECO:0000259" key="2">
    <source>
        <dbReference type="Pfam" id="PF05057"/>
    </source>
</evidence>
<dbReference type="SUPFAM" id="SSF53474">
    <property type="entry name" value="alpha/beta-Hydrolases"/>
    <property type="match status" value="1"/>
</dbReference>
<name>A0A8R1HJQ4_CAEJA</name>
<dbReference type="Gene3D" id="3.40.50.1820">
    <property type="entry name" value="alpha/beta hydrolase"/>
    <property type="match status" value="1"/>
</dbReference>
<dbReference type="PANTHER" id="PTHR12482:SF5">
    <property type="entry name" value="DUF676 DOMAIN-CONTAINING PROTEIN"/>
    <property type="match status" value="1"/>
</dbReference>
<proteinExistence type="predicted"/>
<reference evidence="4" key="1">
    <citation type="submission" date="2010-08" db="EMBL/GenBank/DDBJ databases">
        <authorList>
            <consortium name="Caenorhabditis japonica Sequencing Consortium"/>
            <person name="Wilson R.K."/>
        </authorList>
    </citation>
    <scope>NUCLEOTIDE SEQUENCE [LARGE SCALE GENOMIC DNA]</scope>
    <source>
        <strain evidence="4">DF5081</strain>
    </source>
</reference>
<dbReference type="InterPro" id="IPR029058">
    <property type="entry name" value="AB_hydrolase_fold"/>
</dbReference>
<evidence type="ECO:0000313" key="3">
    <source>
        <dbReference type="EnsemblMetazoa" id="CJA00396.1"/>
    </source>
</evidence>
<dbReference type="EnsemblMetazoa" id="CJA00396.1">
    <property type="protein sequence ID" value="CJA00396.1"/>
    <property type="gene ID" value="WBGene00119600"/>
</dbReference>
<feature type="compositionally biased region" description="Polar residues" evidence="1">
    <location>
        <begin position="479"/>
        <end position="489"/>
    </location>
</feature>
<dbReference type="Proteomes" id="UP000005237">
    <property type="component" value="Unassembled WGS sequence"/>
</dbReference>